<proteinExistence type="predicted"/>
<evidence type="ECO:0000313" key="2">
    <source>
        <dbReference type="EMBL" id="KAF4609781.1"/>
    </source>
</evidence>
<feature type="compositionally biased region" description="Basic and acidic residues" evidence="1">
    <location>
        <begin position="72"/>
        <end position="91"/>
    </location>
</feature>
<keyword evidence="3" id="KW-1185">Reference proteome</keyword>
<dbReference type="EMBL" id="JAACJL010000060">
    <property type="protein sequence ID" value="KAF4609781.1"/>
    <property type="molecule type" value="Genomic_DNA"/>
</dbReference>
<organism evidence="2 3">
    <name type="scientific">Agrocybe pediades</name>
    <dbReference type="NCBI Taxonomy" id="84607"/>
    <lineage>
        <taxon>Eukaryota</taxon>
        <taxon>Fungi</taxon>
        <taxon>Dikarya</taxon>
        <taxon>Basidiomycota</taxon>
        <taxon>Agaricomycotina</taxon>
        <taxon>Agaricomycetes</taxon>
        <taxon>Agaricomycetidae</taxon>
        <taxon>Agaricales</taxon>
        <taxon>Agaricineae</taxon>
        <taxon>Strophariaceae</taxon>
        <taxon>Agrocybe</taxon>
    </lineage>
</organism>
<sequence length="186" mass="20588">MDILNPRQLPDMAYTYRSDERGLAPVFDAAIDELIELDCSPAKVVAFYLESIVVSVEEEHAPSKTSSSQDADTAKEKDEDTASIRSGHERPTTGCSTASYLVTGRSSKGKVGSYDDTQRSIDTLLWYLGDQHHKLFAALHTEHHKCTFTCFDTRSALAVSVDTVLYKPCLIDRPGLRLVFSSPELV</sequence>
<dbReference type="AlphaFoldDB" id="A0A8H4QFL1"/>
<evidence type="ECO:0000256" key="1">
    <source>
        <dbReference type="SAM" id="MobiDB-lite"/>
    </source>
</evidence>
<evidence type="ECO:0000313" key="3">
    <source>
        <dbReference type="Proteomes" id="UP000521872"/>
    </source>
</evidence>
<dbReference type="Proteomes" id="UP000521872">
    <property type="component" value="Unassembled WGS sequence"/>
</dbReference>
<feature type="region of interest" description="Disordered" evidence="1">
    <location>
        <begin position="59"/>
        <end position="97"/>
    </location>
</feature>
<reference evidence="2 3" key="1">
    <citation type="submission" date="2019-12" db="EMBL/GenBank/DDBJ databases">
        <authorList>
            <person name="Floudas D."/>
            <person name="Bentzer J."/>
            <person name="Ahren D."/>
            <person name="Johansson T."/>
            <person name="Persson P."/>
            <person name="Tunlid A."/>
        </authorList>
    </citation>
    <scope>NUCLEOTIDE SEQUENCE [LARGE SCALE GENOMIC DNA]</scope>
    <source>
        <strain evidence="2 3">CBS 102.39</strain>
    </source>
</reference>
<gene>
    <name evidence="2" type="ORF">D9613_011937</name>
</gene>
<accession>A0A8H4QFL1</accession>
<protein>
    <submittedName>
        <fullName evidence="2">Uncharacterized protein</fullName>
    </submittedName>
</protein>
<comment type="caution">
    <text evidence="2">The sequence shown here is derived from an EMBL/GenBank/DDBJ whole genome shotgun (WGS) entry which is preliminary data.</text>
</comment>
<name>A0A8H4QFL1_9AGAR</name>